<dbReference type="Proteomes" id="UP000276103">
    <property type="component" value="Unassembled WGS sequence"/>
</dbReference>
<dbReference type="AlphaFoldDB" id="A0A433UGF5"/>
<accession>A0A433UGF5</accession>
<proteinExistence type="predicted"/>
<dbReference type="SUPFAM" id="SSF55785">
    <property type="entry name" value="PYP-like sensor domain (PAS domain)"/>
    <property type="match status" value="1"/>
</dbReference>
<comment type="caution">
    <text evidence="2">The sequence shown here is derived from an EMBL/GenBank/DDBJ whole genome shotgun (WGS) entry which is preliminary data.</text>
</comment>
<sequence>MSPDQEAYKIEFIDAMPGFISIIDFNLRYLAVNKKLAELMNLDKESFKGMSVGARCSEHRQKIQNLVDAPVGTEINWEYYYAETCLLVSSKREHFFIINQAIDISDRKNLEEKLRASNERNGILLKAIPDAIKSGAGRRSTEELEFLVKSLTENPIVDRQSMETLIRLEVQVRENSAKIQQVEKMLYWDDSSLMNRVKALEVYQQNDDENWEQLENSRDKINDLSKIVGIITSIPGGLKSWLIVFIVLQMAGIFVIDLGVRLLNLETFIPIERKQ</sequence>
<gene>
    <name evidence="2" type="ORF">DSM107003_46680</name>
</gene>
<dbReference type="Gene3D" id="3.30.450.20">
    <property type="entry name" value="PAS domain"/>
    <property type="match status" value="1"/>
</dbReference>
<keyword evidence="1" id="KW-1133">Transmembrane helix</keyword>
<reference evidence="2 3" key="1">
    <citation type="journal article" date="2019" name="Genome Biol. Evol.">
        <title>Day and night: Metabolic profiles and evolutionary relationships of six axenic non-marine cyanobacteria.</title>
        <authorList>
            <person name="Will S.E."/>
            <person name="Henke P."/>
            <person name="Boedeker C."/>
            <person name="Huang S."/>
            <person name="Brinkmann H."/>
            <person name="Rohde M."/>
            <person name="Jarek M."/>
            <person name="Friedl T."/>
            <person name="Seufert S."/>
            <person name="Schumacher M."/>
            <person name="Overmann J."/>
            <person name="Neumann-Schaal M."/>
            <person name="Petersen J."/>
        </authorList>
    </citation>
    <scope>NUCLEOTIDE SEQUENCE [LARGE SCALE GENOMIC DNA]</scope>
    <source>
        <strain evidence="2 3">SAG 1403-4b</strain>
    </source>
</reference>
<evidence type="ECO:0008006" key="4">
    <source>
        <dbReference type="Google" id="ProtNLM"/>
    </source>
</evidence>
<name>A0A433UGF5_ANAVA</name>
<keyword evidence="1" id="KW-0472">Membrane</keyword>
<keyword evidence="3" id="KW-1185">Reference proteome</keyword>
<evidence type="ECO:0000313" key="3">
    <source>
        <dbReference type="Proteomes" id="UP000276103"/>
    </source>
</evidence>
<organism evidence="2 3">
    <name type="scientific">Trichormus variabilis SAG 1403-4b</name>
    <dbReference type="NCBI Taxonomy" id="447716"/>
    <lineage>
        <taxon>Bacteria</taxon>
        <taxon>Bacillati</taxon>
        <taxon>Cyanobacteriota</taxon>
        <taxon>Cyanophyceae</taxon>
        <taxon>Nostocales</taxon>
        <taxon>Nostocaceae</taxon>
        <taxon>Trichormus</taxon>
    </lineage>
</organism>
<dbReference type="RefSeq" id="WP_127056464.1">
    <property type="nucleotide sequence ID" value="NZ_RSCM01000022.1"/>
</dbReference>
<dbReference type="InterPro" id="IPR035965">
    <property type="entry name" value="PAS-like_dom_sf"/>
</dbReference>
<evidence type="ECO:0000256" key="1">
    <source>
        <dbReference type="SAM" id="Phobius"/>
    </source>
</evidence>
<keyword evidence="1" id="KW-0812">Transmembrane</keyword>
<evidence type="ECO:0000313" key="2">
    <source>
        <dbReference type="EMBL" id="RUS92921.1"/>
    </source>
</evidence>
<feature type="transmembrane region" description="Helical" evidence="1">
    <location>
        <begin position="241"/>
        <end position="263"/>
    </location>
</feature>
<protein>
    <recommendedName>
        <fullName evidence="4">PAS domain-containing protein</fullName>
    </recommendedName>
</protein>
<dbReference type="OrthoDB" id="495681at2"/>
<dbReference type="EMBL" id="RSCM01000022">
    <property type="protein sequence ID" value="RUS92921.1"/>
    <property type="molecule type" value="Genomic_DNA"/>
</dbReference>